<name>A0A146MGH4_SCHMA</name>
<dbReference type="PANTHER" id="PTHR12778:SF9">
    <property type="entry name" value="ACETYL-COENZYME A TRANSPORTER 1"/>
    <property type="match status" value="1"/>
</dbReference>
<keyword evidence="2 5" id="KW-0812">Transmembrane</keyword>
<keyword evidence="4 5" id="KW-0472">Membrane</keyword>
<sequence>MIGLDETPTKAWSQLGSHHSVDIIPLTITFFVLTFLTATQDIAVDGWALTLLSKKNLGWASTCNKVGQSLGHALSFIPLVCLESPDIPNKYLRRTPIEDKGLITFFRFVYIQNIWKNYQQINFLTIQLLMKYVVLIVNLTILIKRTISH</sequence>
<evidence type="ECO:0000256" key="1">
    <source>
        <dbReference type="ARBA" id="ARBA00004141"/>
    </source>
</evidence>
<proteinExistence type="predicted"/>
<dbReference type="InterPro" id="IPR004752">
    <property type="entry name" value="AmpG_permease/AT-1"/>
</dbReference>
<protein>
    <submittedName>
        <fullName evidence="6">Uncharacterized protein</fullName>
    </submittedName>
</protein>
<dbReference type="Pfam" id="PF13000">
    <property type="entry name" value="Acatn"/>
    <property type="match status" value="1"/>
</dbReference>
<dbReference type="AlphaFoldDB" id="A0A146MGH4"/>
<evidence type="ECO:0000256" key="3">
    <source>
        <dbReference type="ARBA" id="ARBA00022989"/>
    </source>
</evidence>
<dbReference type="GO" id="GO:0016020">
    <property type="term" value="C:membrane"/>
    <property type="evidence" value="ECO:0007669"/>
    <property type="project" value="UniProtKB-SubCell"/>
</dbReference>
<evidence type="ECO:0000256" key="4">
    <source>
        <dbReference type="ARBA" id="ARBA00023136"/>
    </source>
</evidence>
<evidence type="ECO:0000256" key="5">
    <source>
        <dbReference type="SAM" id="Phobius"/>
    </source>
</evidence>
<dbReference type="PANTHER" id="PTHR12778">
    <property type="entry name" value="SOLUTE CARRIER FAMILY 33 ACETYL-COA TRANSPORTER -RELATED"/>
    <property type="match status" value="1"/>
</dbReference>
<evidence type="ECO:0000256" key="2">
    <source>
        <dbReference type="ARBA" id="ARBA00022692"/>
    </source>
</evidence>
<evidence type="ECO:0000313" key="6">
    <source>
        <dbReference type="EMBL" id="JAQ18788.1"/>
    </source>
</evidence>
<feature type="transmembrane region" description="Helical" evidence="5">
    <location>
        <begin position="121"/>
        <end position="143"/>
    </location>
</feature>
<dbReference type="InterPro" id="IPR024371">
    <property type="entry name" value="AcetylCoA_trans_1-like"/>
</dbReference>
<dbReference type="GO" id="GO:0008521">
    <property type="term" value="F:acetyl-CoA transmembrane transporter activity"/>
    <property type="evidence" value="ECO:0007669"/>
    <property type="project" value="InterPro"/>
</dbReference>
<comment type="subcellular location">
    <subcellularLocation>
        <location evidence="1">Membrane</location>
        <topology evidence="1">Multi-pass membrane protein</topology>
    </subcellularLocation>
</comment>
<accession>A0A146MGH4</accession>
<dbReference type="EMBL" id="GDQY01000001">
    <property type="protein sequence ID" value="JAQ18788.1"/>
    <property type="molecule type" value="Transcribed_RNA"/>
</dbReference>
<gene>
    <name evidence="6" type="ORF">c241_g1_i1</name>
</gene>
<dbReference type="GO" id="GO:0035348">
    <property type="term" value="P:acetyl-CoA transmembrane transport"/>
    <property type="evidence" value="ECO:0007669"/>
    <property type="project" value="InterPro"/>
</dbReference>
<organism evidence="6">
    <name type="scientific">Schistosoma mansoni</name>
    <name type="common">Blood fluke</name>
    <dbReference type="NCBI Taxonomy" id="6183"/>
    <lineage>
        <taxon>Eukaryota</taxon>
        <taxon>Metazoa</taxon>
        <taxon>Spiralia</taxon>
        <taxon>Lophotrochozoa</taxon>
        <taxon>Platyhelminthes</taxon>
        <taxon>Trematoda</taxon>
        <taxon>Digenea</taxon>
        <taxon>Strigeidida</taxon>
        <taxon>Schistosomatoidea</taxon>
        <taxon>Schistosomatidae</taxon>
        <taxon>Schistosoma</taxon>
    </lineage>
</organism>
<reference evidence="6" key="1">
    <citation type="journal article" date="2015" name="PLoS Negl. Trop. Dis.">
        <title>Schistosoma mansoni Egg, Adult Male and Female Comparative Gene Expression Analysis and Identification of Novel Genes by RNA-Seq.</title>
        <authorList>
            <person name="Anderson L."/>
            <person name="Amaral M.S."/>
            <person name="Beckedorff F."/>
            <person name="Silva L.F."/>
            <person name="Dazzani B."/>
            <person name="Oliveira K.C."/>
            <person name="Almeida G.T."/>
            <person name="Gomes M.R."/>
            <person name="Pires D.S."/>
            <person name="Setubal J.C."/>
            <person name="DeMarco R."/>
            <person name="Verjovski-Almeida S."/>
        </authorList>
    </citation>
    <scope>NUCLEOTIDE SEQUENCE</scope>
    <source>
        <strain evidence="6">BH</strain>
    </source>
</reference>
<keyword evidence="3 5" id="KW-1133">Transmembrane helix</keyword>